<accession>A0ABW5KDK2</accession>
<proteinExistence type="predicted"/>
<dbReference type="EMBL" id="JBHULR010000003">
    <property type="protein sequence ID" value="MFD2546886.1"/>
    <property type="molecule type" value="Genomic_DNA"/>
</dbReference>
<evidence type="ECO:0000313" key="2">
    <source>
        <dbReference type="EMBL" id="MFD2546886.1"/>
    </source>
</evidence>
<comment type="caution">
    <text evidence="2">The sequence shown here is derived from an EMBL/GenBank/DDBJ whole genome shotgun (WGS) entry which is preliminary data.</text>
</comment>
<organism evidence="2 3">
    <name type="scientific">Sphingobacterium suaedae</name>
    <dbReference type="NCBI Taxonomy" id="1686402"/>
    <lineage>
        <taxon>Bacteria</taxon>
        <taxon>Pseudomonadati</taxon>
        <taxon>Bacteroidota</taxon>
        <taxon>Sphingobacteriia</taxon>
        <taxon>Sphingobacteriales</taxon>
        <taxon>Sphingobacteriaceae</taxon>
        <taxon>Sphingobacterium</taxon>
    </lineage>
</organism>
<protein>
    <submittedName>
        <fullName evidence="2">TIGR03915 family putative DNA repair protein</fullName>
    </submittedName>
</protein>
<dbReference type="RefSeq" id="WP_380901110.1">
    <property type="nucleotide sequence ID" value="NZ_JBHUEG010000007.1"/>
</dbReference>
<dbReference type="InterPro" id="IPR023875">
    <property type="entry name" value="DNA_repair_put"/>
</dbReference>
<evidence type="ECO:0000313" key="3">
    <source>
        <dbReference type="Proteomes" id="UP001597545"/>
    </source>
</evidence>
<feature type="domain" description="DUF4130" evidence="1">
    <location>
        <begin position="106"/>
        <end position="269"/>
    </location>
</feature>
<keyword evidence="3" id="KW-1185">Reference proteome</keyword>
<name>A0ABW5KDK2_9SPHI</name>
<dbReference type="Proteomes" id="UP001597545">
    <property type="component" value="Unassembled WGS sequence"/>
</dbReference>
<dbReference type="Pfam" id="PF13566">
    <property type="entry name" value="DUF4130"/>
    <property type="match status" value="1"/>
</dbReference>
<reference evidence="3" key="1">
    <citation type="journal article" date="2019" name="Int. J. Syst. Evol. Microbiol.">
        <title>The Global Catalogue of Microorganisms (GCM) 10K type strain sequencing project: providing services to taxonomists for standard genome sequencing and annotation.</title>
        <authorList>
            <consortium name="The Broad Institute Genomics Platform"/>
            <consortium name="The Broad Institute Genome Sequencing Center for Infectious Disease"/>
            <person name="Wu L."/>
            <person name="Ma J."/>
        </authorList>
    </citation>
    <scope>NUCLEOTIDE SEQUENCE [LARGE SCALE GENOMIC DNA]</scope>
    <source>
        <strain evidence="3">KCTC 42662</strain>
    </source>
</reference>
<gene>
    <name evidence="2" type="ORF">ACFSR5_04405</name>
</gene>
<evidence type="ECO:0000259" key="1">
    <source>
        <dbReference type="Pfam" id="PF13566"/>
    </source>
</evidence>
<dbReference type="InterPro" id="IPR025404">
    <property type="entry name" value="DUF4130"/>
</dbReference>
<dbReference type="NCBIfam" id="TIGR03915">
    <property type="entry name" value="SAM_7_link_chp"/>
    <property type="match status" value="1"/>
</dbReference>
<sequence>MLQTTYSTRAILDQMGQKETIFYFDGTWDGVLTAVFDAFEYKRSPLDLRDMPEKQVDIFADMHMVITEKSKADRVEAGLQKKVGKRASIELWHVYLSEQAGSALLVLRMAIRYFSDFGMCNRNYSDHDVLQVKRIVKSVSRERHRMMAFVRFCLLQDDLYFAHVAPDFNVLPLITRHFVERYADQRWLIYDQKRGYGIYYDLKVVNEVRLNDLDAGTLKQKIADKKQEVEIVYAKLWKRYFSAVNITERKNLTLHVQHVPKRYWSLLTEKDEY</sequence>